<dbReference type="GeneID" id="54999227"/>
<name>A0A385DWZ0_9CAUD</name>
<keyword evidence="2" id="KW-0255">Endonuclease</keyword>
<dbReference type="SMART" id="SM00507">
    <property type="entry name" value="HNHc"/>
    <property type="match status" value="1"/>
</dbReference>
<evidence type="ECO:0000313" key="2">
    <source>
        <dbReference type="EMBL" id="AXQ63941.1"/>
    </source>
</evidence>
<dbReference type="InterPro" id="IPR052892">
    <property type="entry name" value="NA-targeting_endonuclease"/>
</dbReference>
<reference evidence="2 3" key="1">
    <citation type="submission" date="2018-07" db="EMBL/GenBank/DDBJ databases">
        <authorList>
            <person name="Said P."/>
            <person name="Hotaki K."/>
            <person name="Hall J.T."/>
            <person name="Leadon S.A."/>
            <person name="Fogarty M.P."/>
            <person name="Warner M.H."/>
            <person name="Garlena R.A."/>
            <person name="Russell D.A."/>
            <person name="Pope W.H."/>
            <person name="Jacobs-Sera D."/>
            <person name="Hatfull G.F."/>
        </authorList>
    </citation>
    <scope>NUCLEOTIDE SEQUENCE [LARGE SCALE GENOMIC DNA]</scope>
</reference>
<dbReference type="InterPro" id="IPR029471">
    <property type="entry name" value="HNH_5"/>
</dbReference>
<dbReference type="GO" id="GO:0004519">
    <property type="term" value="F:endonuclease activity"/>
    <property type="evidence" value="ECO:0007669"/>
    <property type="project" value="UniProtKB-KW"/>
</dbReference>
<feature type="domain" description="HNH nuclease" evidence="1">
    <location>
        <begin position="6"/>
        <end position="59"/>
    </location>
</feature>
<gene>
    <name evidence="2" type="primary">89</name>
    <name evidence="2" type="ORF">SEA_HORUS_89</name>
</gene>
<dbReference type="CDD" id="cd00085">
    <property type="entry name" value="HNHc"/>
    <property type="match status" value="1"/>
</dbReference>
<dbReference type="Pfam" id="PF14279">
    <property type="entry name" value="HNH_5"/>
    <property type="match status" value="1"/>
</dbReference>
<dbReference type="PANTHER" id="PTHR33877">
    <property type="entry name" value="SLL1193 PROTEIN"/>
    <property type="match status" value="1"/>
</dbReference>
<evidence type="ECO:0000313" key="3">
    <source>
        <dbReference type="Proteomes" id="UP000262321"/>
    </source>
</evidence>
<dbReference type="Proteomes" id="UP000262321">
    <property type="component" value="Segment"/>
</dbReference>
<dbReference type="EMBL" id="MH651176">
    <property type="protein sequence ID" value="AXQ63941.1"/>
    <property type="molecule type" value="Genomic_DNA"/>
</dbReference>
<keyword evidence="3" id="KW-1185">Reference proteome</keyword>
<dbReference type="KEGG" id="vg:54999227"/>
<dbReference type="PANTHER" id="PTHR33877:SF2">
    <property type="entry name" value="OS07G0170200 PROTEIN"/>
    <property type="match status" value="1"/>
</dbReference>
<dbReference type="Gene3D" id="1.10.30.50">
    <property type="match status" value="1"/>
</dbReference>
<sequence length="284" mass="31597">MTVSKRVRYEVFRRDNNRCRYCGATAPETPMTIDHVVPTALGGSDDPSNLVTACRDCNAGKTSSSPDAPLVADVADDAIRWANAMKQAAAEFAHDRDARAVDRDEFLGKWETWRYKSSGKYRTYELPGGWGESIDQFLAAGLSMVDLHDLVDVAMGAQSYDPWKYFCGCCWRRINQLQERASEIAKDAVPSTASSTDDERWPARYVRWYATQAVIKLAAWNGSSYSEEFAKLSCVHAVVEGDLCADNTCVVQAASRIYGYLEAGRHYEPSRAHDADISESDYAP</sequence>
<dbReference type="InterPro" id="IPR003615">
    <property type="entry name" value="HNH_nuc"/>
</dbReference>
<proteinExistence type="predicted"/>
<dbReference type="RefSeq" id="YP_009808326.1">
    <property type="nucleotide sequence ID" value="NC_048039.1"/>
</dbReference>
<accession>A0A385DWZ0</accession>
<keyword evidence="2" id="KW-0540">Nuclease</keyword>
<keyword evidence="2" id="KW-0378">Hydrolase</keyword>
<protein>
    <submittedName>
        <fullName evidence="2">HNH endonuclease</fullName>
    </submittedName>
</protein>
<evidence type="ECO:0000259" key="1">
    <source>
        <dbReference type="SMART" id="SM00507"/>
    </source>
</evidence>
<organism evidence="2 3">
    <name type="scientific">Gordonia phage Horus</name>
    <dbReference type="NCBI Taxonomy" id="2301696"/>
    <lineage>
        <taxon>Viruses</taxon>
        <taxon>Duplodnaviria</taxon>
        <taxon>Heunggongvirae</taxon>
        <taxon>Uroviricota</taxon>
        <taxon>Caudoviricetes</taxon>
        <taxon>Langleyhallvirinae</taxon>
        <taxon>Horusvirus</taxon>
        <taxon>Horusvirus horus</taxon>
    </lineage>
</organism>